<dbReference type="InterPro" id="IPR001906">
    <property type="entry name" value="Terpene_synth_N"/>
</dbReference>
<evidence type="ECO:0000259" key="1">
    <source>
        <dbReference type="Pfam" id="PF01397"/>
    </source>
</evidence>
<feature type="domain" description="Terpene synthase N-terminal" evidence="1">
    <location>
        <begin position="169"/>
        <end position="223"/>
    </location>
</feature>
<dbReference type="GO" id="GO:0016114">
    <property type="term" value="P:terpenoid biosynthetic process"/>
    <property type="evidence" value="ECO:0007669"/>
    <property type="project" value="InterPro"/>
</dbReference>
<dbReference type="InterPro" id="IPR036965">
    <property type="entry name" value="Terpene_synth_N_sf"/>
</dbReference>
<feature type="domain" description="Terpene synthase N-terminal" evidence="1">
    <location>
        <begin position="45"/>
        <end position="146"/>
    </location>
</feature>
<dbReference type="AlphaFoldDB" id="A0A438HPI1"/>
<dbReference type="PANTHER" id="PTHR31225:SF234">
    <property type="entry name" value="TERPENE SYNTHASE 4-RELATED"/>
    <property type="match status" value="1"/>
</dbReference>
<evidence type="ECO:0000313" key="3">
    <source>
        <dbReference type="Proteomes" id="UP000288805"/>
    </source>
</evidence>
<sequence length="234" mass="27651">MSTTHTWSIAEDHNLVSVPSKNDNHLYAQYSSLTIKFASPFSLYDEFYMKHAQNLEEVESVLNEVGEGTFEVLLMIDAIQRLGIDYHFHDEIEAILQRQYRIVITMDDFSEYLYEVALRFRLLRQEDVFNNFKDKKGKFEEKLIRRATHNKKKYKPKWKMLSLHFTPVFAHFSPYVFSLKYESHTTTMGLYRASQLSVHGEDILEEARNFSNKHLNAWNTHNDQHQARIVGYCG</sequence>
<comment type="caution">
    <text evidence="2">The sequence shown here is derived from an EMBL/GenBank/DDBJ whole genome shotgun (WGS) entry which is preliminary data.</text>
</comment>
<dbReference type="Proteomes" id="UP000288805">
    <property type="component" value="Unassembled WGS sequence"/>
</dbReference>
<reference evidence="2 3" key="1">
    <citation type="journal article" date="2018" name="PLoS Genet.">
        <title>Population sequencing reveals clonal diversity and ancestral inbreeding in the grapevine cultivar Chardonnay.</title>
        <authorList>
            <person name="Roach M.J."/>
            <person name="Johnson D.L."/>
            <person name="Bohlmann J."/>
            <person name="van Vuuren H.J."/>
            <person name="Jones S.J."/>
            <person name="Pretorius I.S."/>
            <person name="Schmidt S.A."/>
            <person name="Borneman A.R."/>
        </authorList>
    </citation>
    <scope>NUCLEOTIDE SEQUENCE [LARGE SCALE GENOMIC DNA]</scope>
    <source>
        <strain evidence="3">cv. Chardonnay</strain>
        <tissue evidence="2">Leaf</tissue>
    </source>
</reference>
<gene>
    <name evidence="2" type="primary">NES1_24</name>
    <name evidence="2" type="ORF">CK203_035560</name>
</gene>
<organism evidence="2 3">
    <name type="scientific">Vitis vinifera</name>
    <name type="common">Grape</name>
    <dbReference type="NCBI Taxonomy" id="29760"/>
    <lineage>
        <taxon>Eukaryota</taxon>
        <taxon>Viridiplantae</taxon>
        <taxon>Streptophyta</taxon>
        <taxon>Embryophyta</taxon>
        <taxon>Tracheophyta</taxon>
        <taxon>Spermatophyta</taxon>
        <taxon>Magnoliopsida</taxon>
        <taxon>eudicotyledons</taxon>
        <taxon>Gunneridae</taxon>
        <taxon>Pentapetalae</taxon>
        <taxon>rosids</taxon>
        <taxon>Vitales</taxon>
        <taxon>Vitaceae</taxon>
        <taxon>Viteae</taxon>
        <taxon>Vitis</taxon>
    </lineage>
</organism>
<dbReference type="SUPFAM" id="SSF48239">
    <property type="entry name" value="Terpenoid cyclases/Protein prenyltransferases"/>
    <property type="match status" value="2"/>
</dbReference>
<name>A0A438HPI1_VITVI</name>
<proteinExistence type="predicted"/>
<dbReference type="EMBL" id="QGNW01000194">
    <property type="protein sequence ID" value="RVW86361.1"/>
    <property type="molecule type" value="Genomic_DNA"/>
</dbReference>
<dbReference type="GO" id="GO:0010333">
    <property type="term" value="F:terpene synthase activity"/>
    <property type="evidence" value="ECO:0007669"/>
    <property type="project" value="InterPro"/>
</dbReference>
<dbReference type="InterPro" id="IPR050148">
    <property type="entry name" value="Terpene_synthase-like"/>
</dbReference>
<protein>
    <submittedName>
        <fullName evidence="2">(3S,6E)-nerolidol synthase 1, chloroplastic</fullName>
    </submittedName>
</protein>
<dbReference type="Gene3D" id="1.50.10.130">
    <property type="entry name" value="Terpene synthase, N-terminal domain"/>
    <property type="match status" value="1"/>
</dbReference>
<dbReference type="InterPro" id="IPR008930">
    <property type="entry name" value="Terpenoid_cyclase/PrenylTrfase"/>
</dbReference>
<dbReference type="Pfam" id="PF01397">
    <property type="entry name" value="Terpene_synth"/>
    <property type="match status" value="2"/>
</dbReference>
<accession>A0A438HPI1</accession>
<evidence type="ECO:0000313" key="2">
    <source>
        <dbReference type="EMBL" id="RVW86361.1"/>
    </source>
</evidence>
<dbReference type="PANTHER" id="PTHR31225">
    <property type="entry name" value="OS04G0344100 PROTEIN-RELATED"/>
    <property type="match status" value="1"/>
</dbReference>